<evidence type="ECO:0000256" key="19">
    <source>
        <dbReference type="ARBA" id="ARBA00022833"/>
    </source>
</evidence>
<dbReference type="GO" id="GO:0008021">
    <property type="term" value="C:synaptic vesicle"/>
    <property type="evidence" value="ECO:0007669"/>
    <property type="project" value="UniProtKB-SubCell"/>
</dbReference>
<feature type="domain" description="RING-type" evidence="39">
    <location>
        <begin position="342"/>
        <end position="383"/>
    </location>
</feature>
<keyword evidence="15" id="KW-0547">Nucleotide-binding</keyword>
<feature type="compositionally biased region" description="Gly residues" evidence="38">
    <location>
        <begin position="864"/>
        <end position="873"/>
    </location>
</feature>
<feature type="compositionally biased region" description="Gly residues" evidence="38">
    <location>
        <begin position="840"/>
        <end position="856"/>
    </location>
</feature>
<dbReference type="GO" id="GO:0016604">
    <property type="term" value="C:nuclear body"/>
    <property type="evidence" value="ECO:0007669"/>
    <property type="project" value="UniProtKB-SubCell"/>
</dbReference>
<dbReference type="EC" id="2.3.2.27" evidence="10"/>
<dbReference type="GO" id="GO:0030182">
    <property type="term" value="P:neuron differentiation"/>
    <property type="evidence" value="ECO:0007669"/>
    <property type="project" value="UniProtKB-ARBA"/>
</dbReference>
<dbReference type="Gene3D" id="3.30.40.10">
    <property type="entry name" value="Zinc/RING finger domain, C3HC4 (zinc finger)"/>
    <property type="match status" value="1"/>
</dbReference>
<evidence type="ECO:0000256" key="9">
    <source>
        <dbReference type="ARBA" id="ARBA00004906"/>
    </source>
</evidence>
<keyword evidence="11" id="KW-0963">Cytoplasm</keyword>
<keyword evidence="17 36" id="KW-0863">Zinc-finger</keyword>
<evidence type="ECO:0000256" key="20">
    <source>
        <dbReference type="ARBA" id="ARBA00022843"/>
    </source>
</evidence>
<evidence type="ECO:0000256" key="21">
    <source>
        <dbReference type="ARBA" id="ARBA00022902"/>
    </source>
</evidence>
<dbReference type="PROSITE" id="PS50089">
    <property type="entry name" value="ZF_RING_2"/>
    <property type="match status" value="1"/>
</dbReference>
<reference evidence="41" key="1">
    <citation type="submission" date="2019-03" db="EMBL/GenBank/DDBJ databases">
        <authorList>
            <person name="Warren W.C."/>
            <person name="Johnson G.S."/>
        </authorList>
    </citation>
    <scope>NUCLEOTIDE SEQUENCE [LARGE SCALE GENOMIC DNA]</scope>
    <source>
        <strain evidence="41">Basenji</strain>
    </source>
</reference>
<evidence type="ECO:0000256" key="10">
    <source>
        <dbReference type="ARBA" id="ARBA00012483"/>
    </source>
</evidence>
<comment type="catalytic activity">
    <reaction evidence="1">
        <text>S-ubiquitinyl-[E2 ubiquitin-conjugating enzyme]-L-cysteine + [acceptor protein]-L-lysine = [E2 ubiquitin-conjugating enzyme]-L-cysteine + N(6)-ubiquitinyl-[acceptor protein]-L-lysine.</text>
        <dbReference type="EC" id="2.3.2.27"/>
    </reaction>
</comment>
<dbReference type="Proteomes" id="UP000694429">
    <property type="component" value="Chromosome 5"/>
</dbReference>
<feature type="compositionally biased region" description="Gly residues" evidence="38">
    <location>
        <begin position="885"/>
        <end position="907"/>
    </location>
</feature>
<dbReference type="SUPFAM" id="SSF52540">
    <property type="entry name" value="P-loop containing nucleoside triphosphate hydrolases"/>
    <property type="match status" value="1"/>
</dbReference>
<evidence type="ECO:0000256" key="29">
    <source>
        <dbReference type="ARBA" id="ARBA00034105"/>
    </source>
</evidence>
<keyword evidence="16" id="KW-0967">Endosome</keyword>
<feature type="region of interest" description="Disordered" evidence="38">
    <location>
        <begin position="23"/>
        <end position="68"/>
    </location>
</feature>
<keyword evidence="21" id="KW-0524">Neurogenesis</keyword>
<evidence type="ECO:0000256" key="33">
    <source>
        <dbReference type="ARBA" id="ARBA00074856"/>
    </source>
</evidence>
<keyword evidence="25" id="KW-0472">Membrane</keyword>
<evidence type="ECO:0000256" key="30">
    <source>
        <dbReference type="ARBA" id="ARBA00034306"/>
    </source>
</evidence>
<feature type="compositionally biased region" description="Basic residues" evidence="38">
    <location>
        <begin position="874"/>
        <end position="884"/>
    </location>
</feature>
<keyword evidence="18" id="KW-0833">Ubl conjugation pathway</keyword>
<keyword evidence="13" id="KW-0812">Transmembrane</keyword>
<feature type="compositionally biased region" description="Polar residues" evidence="38">
    <location>
        <begin position="36"/>
        <end position="45"/>
    </location>
</feature>
<keyword evidence="24" id="KW-0342">GTP-binding</keyword>
<dbReference type="FunFam" id="3.30.40.10:FF:000305">
    <property type="entry name" value="RING finger protein 112"/>
    <property type="match status" value="1"/>
</dbReference>
<evidence type="ECO:0000256" key="23">
    <source>
        <dbReference type="ARBA" id="ARBA00023018"/>
    </source>
</evidence>
<evidence type="ECO:0000256" key="14">
    <source>
        <dbReference type="ARBA" id="ARBA00022723"/>
    </source>
</evidence>
<evidence type="ECO:0000256" key="6">
    <source>
        <dbReference type="ARBA" id="ARBA00004484"/>
    </source>
</evidence>
<evidence type="ECO:0000256" key="27">
    <source>
        <dbReference type="ARBA" id="ARBA00023273"/>
    </source>
</evidence>
<sequence>MAGVGGGVGWGIMLTVHWGADGRSPVKKRLEGPEVTVTSSKQGESQWKGKRPRDTQPMSEKSGGLGKAGWRGCAGPRAICWHPGAPLAAGVQQNVPPGKGGRLPAPLQVSSGGAVLRLPHLSCTPCRWPWEDPGWASRDSACPWFRLCPAPIRLLSLHPSSPSLSLSFPSVSMATHHLGCLHPSLCQGFWAWLGPSLLRSPGSRSPVSSPWGESRGSLLFPDCHIYFPALTSLGRLLWGDHPPPPPPATAQPALPGGKPSLLQPSVPARASSCLCLQTSPHSQPPMPRSALSIISFCHRLGKQERKRSFMGSSRNSWSHTPFPKLELGLGSRPAVPRELPACSICLERLREPISLDCGHDFCTRCFSTHRVPGCEPPCCPECRKICKQKRGLRSLGEKMKLLPQRPLPAVLQETCAVRAEPLLLVRINASGGLILRMGAINRCLKHPLARDTPVCLLAVLGEQHSGKTFLLNHLLRGLPSLESGEGGWPRGGSLQGFRWGANSLTRGIWMWSHPFLLGKEGRKVAVFLVDTGDAMSPELSRETRTKLCALTTMLSSYQILNTSPELKDTDLEYLEMFVHVAEVMGRHYGMVPIQHLDLLVRDSSYSSKAGLGRVGDMIQKSSGKYPKVQELLQGRRARCYLLPTPARQWATRGQGSPGDTDDDLGHLSAYVADVLSAAPQHAKSRCQGYWSEGRPVARGDRRLLTGQQLAQEIKNLSGWMGRTGPGFASADEMAAQLHDLRTVEAAKKEFEEYVRQQDVATKRIFSALRVLPDTMRNLLSTQKDAILARHGAALLCQGREQTLEALEAELQAEAKVFMDSYTMRFCGHLAAVGGAVGAGPHGPGGRRGGRGHGSGRAGRRGRDGGGGGRGGGHGGRRGRGRRGRWAGGHRGLHGEGGGRQGAGGGPGAPAAGGVTAPRRPDRREERCQVGGKEVWEGGLGGGVERPTALVERRCLGGWLGWTIQVAPGWRGAARSRRQRLGAVDRV</sequence>
<comment type="pathway">
    <text evidence="9">Protein modification; protein ubiquitination.</text>
</comment>
<feature type="region of interest" description="Disordered" evidence="38">
    <location>
        <begin position="840"/>
        <end position="926"/>
    </location>
</feature>
<evidence type="ECO:0000256" key="25">
    <source>
        <dbReference type="ARBA" id="ARBA00023136"/>
    </source>
</evidence>
<evidence type="ECO:0000256" key="17">
    <source>
        <dbReference type="ARBA" id="ARBA00022771"/>
    </source>
</evidence>
<dbReference type="GO" id="GO:0061630">
    <property type="term" value="F:ubiquitin protein ligase activity"/>
    <property type="evidence" value="ECO:0007669"/>
    <property type="project" value="UniProtKB-EC"/>
</dbReference>
<keyword evidence="14" id="KW-0479">Metal-binding</keyword>
<feature type="compositionally biased region" description="Low complexity" evidence="38">
    <location>
        <begin position="908"/>
        <end position="917"/>
    </location>
</feature>
<dbReference type="GO" id="GO:0005525">
    <property type="term" value="F:GTP binding"/>
    <property type="evidence" value="ECO:0007669"/>
    <property type="project" value="UniProtKB-KW"/>
</dbReference>
<evidence type="ECO:0000313" key="41">
    <source>
        <dbReference type="Ensembl" id="ENSCAFP00030010260.1"/>
    </source>
</evidence>
<dbReference type="Gene3D" id="3.40.50.300">
    <property type="entry name" value="P-loop containing nucleotide triphosphate hydrolases"/>
    <property type="match status" value="1"/>
</dbReference>
<evidence type="ECO:0000256" key="38">
    <source>
        <dbReference type="SAM" id="MobiDB-lite"/>
    </source>
</evidence>
<evidence type="ECO:0000256" key="8">
    <source>
        <dbReference type="ARBA" id="ARBA00004642"/>
    </source>
</evidence>
<evidence type="ECO:0000256" key="24">
    <source>
        <dbReference type="ARBA" id="ARBA00023134"/>
    </source>
</evidence>
<dbReference type="GO" id="GO:0003924">
    <property type="term" value="F:GTPase activity"/>
    <property type="evidence" value="ECO:0007669"/>
    <property type="project" value="InterPro"/>
</dbReference>
<dbReference type="PROSITE" id="PS51715">
    <property type="entry name" value="G_GB1_RHD3"/>
    <property type="match status" value="1"/>
</dbReference>
<evidence type="ECO:0000256" key="2">
    <source>
        <dbReference type="ARBA" id="ARBA00004141"/>
    </source>
</evidence>
<evidence type="ECO:0000256" key="3">
    <source>
        <dbReference type="ARBA" id="ARBA00004170"/>
    </source>
</evidence>
<comment type="similarity">
    <text evidence="37">Belongs to the TRAFAC class dynamin-like GTPase superfamily. GB1/RHD3 GTPase family.</text>
</comment>
<dbReference type="InterPro" id="IPR027417">
    <property type="entry name" value="P-loop_NTPase"/>
</dbReference>
<protein>
    <recommendedName>
        <fullName evidence="33">RING finger protein 112</fullName>
        <ecNumber evidence="10">2.3.2.27</ecNumber>
    </recommendedName>
    <alternativeName>
        <fullName evidence="35">Brain finger protein</fullName>
    </alternativeName>
    <alternativeName>
        <fullName evidence="34">Zinc finger protein 179</fullName>
    </alternativeName>
</protein>
<comment type="function">
    <text evidence="31">E3 ubiquitin-protein ligase that plays an important role in neuronal differentiation, including neurogenesis and gliogenesis, during brain development. During embryonic development initiates neuronal differentiation by inducing cell cycle arrest at the G0/G1 phase through up-regulation of cell-cycle regulatory proteins. Plays a role not only in the fetal period during the development of the nervous system, but also in the adult brain, where it is involved in the maintenance of neural functions and protection of the nervous tissue cells from oxidative stress-induced damage. Exhibits GTPase and E3 ubiquitin-protein ligase activities. Regulates dendritic spine density and synaptic neurotransmission; its ability to hydrolyze GTP is involved in the maintenance of dendritic spine density.</text>
</comment>
<dbReference type="CDD" id="cd01851">
    <property type="entry name" value="GBP"/>
    <property type="match status" value="1"/>
</dbReference>
<evidence type="ECO:0000259" key="40">
    <source>
        <dbReference type="PROSITE" id="PS51715"/>
    </source>
</evidence>
<dbReference type="GO" id="GO:0016020">
    <property type="term" value="C:membrane"/>
    <property type="evidence" value="ECO:0007669"/>
    <property type="project" value="UniProtKB-SubCell"/>
</dbReference>
<evidence type="ECO:0000256" key="18">
    <source>
        <dbReference type="ARBA" id="ARBA00022786"/>
    </source>
</evidence>
<dbReference type="InterPro" id="IPR001841">
    <property type="entry name" value="Znf_RING"/>
</dbReference>
<evidence type="ECO:0000256" key="11">
    <source>
        <dbReference type="ARBA" id="ARBA00022490"/>
    </source>
</evidence>
<comment type="subcellular location">
    <subcellularLocation>
        <location evidence="7">Cell projection</location>
        <location evidence="7">Neuron projection</location>
    </subcellularLocation>
    <subcellularLocation>
        <location evidence="5">Cytoplasmic vesicle</location>
        <location evidence="5">Secretory vesicle</location>
        <location evidence="5">Synaptic vesicle</location>
    </subcellularLocation>
    <subcellularLocation>
        <location evidence="4">Endosome</location>
    </subcellularLocation>
    <subcellularLocation>
        <location evidence="2">Membrane</location>
        <topology evidence="2">Multi-pass membrane protein</topology>
    </subcellularLocation>
    <subcellularLocation>
        <location evidence="3">Membrane</location>
        <topology evidence="3">Peripheral membrane protein</topology>
    </subcellularLocation>
    <subcellularLocation>
        <location evidence="30">Nucleus</location>
        <location evidence="30">Nuclear body</location>
    </subcellularLocation>
    <subcellularLocation>
        <location evidence="8">Nucleus</location>
        <location evidence="8">Nucleoplasm</location>
    </subcellularLocation>
    <subcellularLocation>
        <location evidence="6">Perikaryon</location>
    </subcellularLocation>
    <subcellularLocation>
        <location evidence="29">Postsynaptic density</location>
    </subcellularLocation>
</comment>
<comment type="subunit">
    <text evidence="32">Self-associates. Interacts with SP1 in an oxidative stress-regulated manner. Interacts with SIGMAR1 in an oxidative stress-regulated manner. Interacts with ZBTB16 (via C2H2-type zinc finger domains 1 and 2).</text>
</comment>
<keyword evidence="27" id="KW-0966">Cell projection</keyword>
<dbReference type="GO" id="GO:0014069">
    <property type="term" value="C:postsynaptic density"/>
    <property type="evidence" value="ECO:0007669"/>
    <property type="project" value="UniProtKB-SubCell"/>
</dbReference>
<dbReference type="AlphaFoldDB" id="A0A8C0MK09"/>
<dbReference type="GO" id="GO:0043005">
    <property type="term" value="C:neuron projection"/>
    <property type="evidence" value="ECO:0007669"/>
    <property type="project" value="UniProtKB-SubCell"/>
</dbReference>
<evidence type="ECO:0000256" key="32">
    <source>
        <dbReference type="ARBA" id="ARBA00062686"/>
    </source>
</evidence>
<evidence type="ECO:0000256" key="37">
    <source>
        <dbReference type="PROSITE-ProRule" id="PRU01052"/>
    </source>
</evidence>
<evidence type="ECO:0000256" key="7">
    <source>
        <dbReference type="ARBA" id="ARBA00004487"/>
    </source>
</evidence>
<proteinExistence type="inferred from homology"/>
<dbReference type="InterPro" id="IPR030386">
    <property type="entry name" value="G_GB1_RHD3_dom"/>
</dbReference>
<organism evidence="41 42">
    <name type="scientific">Canis lupus familiaris</name>
    <name type="common">Dog</name>
    <name type="synonym">Canis familiaris</name>
    <dbReference type="NCBI Taxonomy" id="9615"/>
    <lineage>
        <taxon>Eukaryota</taxon>
        <taxon>Metazoa</taxon>
        <taxon>Chordata</taxon>
        <taxon>Craniata</taxon>
        <taxon>Vertebrata</taxon>
        <taxon>Euteleostomi</taxon>
        <taxon>Mammalia</taxon>
        <taxon>Eutheria</taxon>
        <taxon>Laurasiatheria</taxon>
        <taxon>Carnivora</taxon>
        <taxon>Caniformia</taxon>
        <taxon>Canidae</taxon>
        <taxon>Canis</taxon>
    </lineage>
</organism>
<evidence type="ECO:0000256" key="28">
    <source>
        <dbReference type="ARBA" id="ARBA00023329"/>
    </source>
</evidence>
<keyword evidence="28" id="KW-0968">Cytoplasmic vesicle</keyword>
<dbReference type="SMART" id="SM00184">
    <property type="entry name" value="RING"/>
    <property type="match status" value="1"/>
</dbReference>
<keyword evidence="23" id="KW-0770">Synapse</keyword>
<dbReference type="Ensembl" id="ENSCAFT00030011720.1">
    <property type="protein sequence ID" value="ENSCAFP00030010260.1"/>
    <property type="gene ID" value="ENSCAFG00030006353.1"/>
</dbReference>
<reference evidence="41" key="2">
    <citation type="submission" date="2025-08" db="UniProtKB">
        <authorList>
            <consortium name="Ensembl"/>
        </authorList>
    </citation>
    <scope>IDENTIFICATION</scope>
</reference>
<accession>A0A8C0MK09</accession>
<dbReference type="InterPro" id="IPR015894">
    <property type="entry name" value="Guanylate-bd_N"/>
</dbReference>
<dbReference type="FunFam" id="3.40.50.300:FF:001009">
    <property type="entry name" value="RING finger protein 112"/>
    <property type="match status" value="1"/>
</dbReference>
<evidence type="ECO:0000256" key="15">
    <source>
        <dbReference type="ARBA" id="ARBA00022741"/>
    </source>
</evidence>
<evidence type="ECO:0000313" key="42">
    <source>
        <dbReference type="Proteomes" id="UP000694429"/>
    </source>
</evidence>
<evidence type="ECO:0000256" key="31">
    <source>
        <dbReference type="ARBA" id="ARBA00053395"/>
    </source>
</evidence>
<dbReference type="GO" id="GO:0008270">
    <property type="term" value="F:zinc ion binding"/>
    <property type="evidence" value="ECO:0007669"/>
    <property type="project" value="UniProtKB-KW"/>
</dbReference>
<keyword evidence="12" id="KW-0808">Transferase</keyword>
<keyword evidence="26" id="KW-0539">Nucleus</keyword>
<keyword evidence="22" id="KW-1133">Transmembrane helix</keyword>
<evidence type="ECO:0000256" key="5">
    <source>
        <dbReference type="ARBA" id="ARBA00004234"/>
    </source>
</evidence>
<feature type="region of interest" description="Disordered" evidence="38">
    <location>
        <begin position="238"/>
        <end position="261"/>
    </location>
</feature>
<dbReference type="PANTHER" id="PTHR10751">
    <property type="entry name" value="GUANYLATE BINDING PROTEIN"/>
    <property type="match status" value="1"/>
</dbReference>
<evidence type="ECO:0000256" key="36">
    <source>
        <dbReference type="PROSITE-ProRule" id="PRU00175"/>
    </source>
</evidence>
<evidence type="ECO:0000256" key="1">
    <source>
        <dbReference type="ARBA" id="ARBA00000900"/>
    </source>
</evidence>
<evidence type="ECO:0000256" key="34">
    <source>
        <dbReference type="ARBA" id="ARBA00075484"/>
    </source>
</evidence>
<evidence type="ECO:0000256" key="4">
    <source>
        <dbReference type="ARBA" id="ARBA00004177"/>
    </source>
</evidence>
<evidence type="ECO:0000259" key="39">
    <source>
        <dbReference type="PROSITE" id="PS50089"/>
    </source>
</evidence>
<dbReference type="Pfam" id="PF00097">
    <property type="entry name" value="zf-C3HC4"/>
    <property type="match status" value="1"/>
</dbReference>
<dbReference type="GO" id="GO:0005768">
    <property type="term" value="C:endosome"/>
    <property type="evidence" value="ECO:0007669"/>
    <property type="project" value="UniProtKB-SubCell"/>
</dbReference>
<evidence type="ECO:0000256" key="13">
    <source>
        <dbReference type="ARBA" id="ARBA00022692"/>
    </source>
</evidence>
<evidence type="ECO:0000256" key="16">
    <source>
        <dbReference type="ARBA" id="ARBA00022753"/>
    </source>
</evidence>
<keyword evidence="19" id="KW-0862">Zinc</keyword>
<evidence type="ECO:0000256" key="26">
    <source>
        <dbReference type="ARBA" id="ARBA00023242"/>
    </source>
</evidence>
<evidence type="ECO:0000256" key="22">
    <source>
        <dbReference type="ARBA" id="ARBA00022989"/>
    </source>
</evidence>
<evidence type="ECO:0000256" key="35">
    <source>
        <dbReference type="ARBA" id="ARBA00082470"/>
    </source>
</evidence>
<feature type="domain" description="GB1/RHD3-type G" evidence="40">
    <location>
        <begin position="451"/>
        <end position="679"/>
    </location>
</feature>
<dbReference type="SUPFAM" id="SSF57850">
    <property type="entry name" value="RING/U-box"/>
    <property type="match status" value="1"/>
</dbReference>
<dbReference type="GO" id="GO:0043204">
    <property type="term" value="C:perikaryon"/>
    <property type="evidence" value="ECO:0007669"/>
    <property type="project" value="UniProtKB-SubCell"/>
</dbReference>
<dbReference type="InterPro" id="IPR018957">
    <property type="entry name" value="Znf_C3HC4_RING-type"/>
</dbReference>
<dbReference type="InterPro" id="IPR013083">
    <property type="entry name" value="Znf_RING/FYVE/PHD"/>
</dbReference>
<dbReference type="Pfam" id="PF02263">
    <property type="entry name" value="GBP"/>
    <property type="match status" value="1"/>
</dbReference>
<keyword evidence="20" id="KW-0832">Ubl conjugation</keyword>
<name>A0A8C0MK09_CANLF</name>
<evidence type="ECO:0000256" key="12">
    <source>
        <dbReference type="ARBA" id="ARBA00022679"/>
    </source>
</evidence>